<evidence type="ECO:0000313" key="1">
    <source>
        <dbReference type="EMBL" id="KIJ40947.1"/>
    </source>
</evidence>
<accession>A0A0C9VHS0</accession>
<reference evidence="1 2" key="1">
    <citation type="submission" date="2014-06" db="EMBL/GenBank/DDBJ databases">
        <title>Evolutionary Origins and Diversification of the Mycorrhizal Mutualists.</title>
        <authorList>
            <consortium name="DOE Joint Genome Institute"/>
            <consortium name="Mycorrhizal Genomics Consortium"/>
            <person name="Kohler A."/>
            <person name="Kuo A."/>
            <person name="Nagy L.G."/>
            <person name="Floudas D."/>
            <person name="Copeland A."/>
            <person name="Barry K.W."/>
            <person name="Cichocki N."/>
            <person name="Veneault-Fourrey C."/>
            <person name="LaButti K."/>
            <person name="Lindquist E.A."/>
            <person name="Lipzen A."/>
            <person name="Lundell T."/>
            <person name="Morin E."/>
            <person name="Murat C."/>
            <person name="Riley R."/>
            <person name="Ohm R."/>
            <person name="Sun H."/>
            <person name="Tunlid A."/>
            <person name="Henrissat B."/>
            <person name="Grigoriev I.V."/>
            <person name="Hibbett D.S."/>
            <person name="Martin F."/>
        </authorList>
    </citation>
    <scope>NUCLEOTIDE SEQUENCE [LARGE SCALE GENOMIC DNA]</scope>
    <source>
        <strain evidence="1 2">SS14</strain>
    </source>
</reference>
<gene>
    <name evidence="1" type="ORF">M422DRAFT_48958</name>
</gene>
<dbReference type="EMBL" id="KN837140">
    <property type="protein sequence ID" value="KIJ40947.1"/>
    <property type="molecule type" value="Genomic_DNA"/>
</dbReference>
<keyword evidence="2" id="KW-1185">Reference proteome</keyword>
<dbReference type="Proteomes" id="UP000054279">
    <property type="component" value="Unassembled WGS sequence"/>
</dbReference>
<protein>
    <submittedName>
        <fullName evidence="1">Uncharacterized protein</fullName>
    </submittedName>
</protein>
<organism evidence="1 2">
    <name type="scientific">Sphaerobolus stellatus (strain SS14)</name>
    <dbReference type="NCBI Taxonomy" id="990650"/>
    <lineage>
        <taxon>Eukaryota</taxon>
        <taxon>Fungi</taxon>
        <taxon>Dikarya</taxon>
        <taxon>Basidiomycota</taxon>
        <taxon>Agaricomycotina</taxon>
        <taxon>Agaricomycetes</taxon>
        <taxon>Phallomycetidae</taxon>
        <taxon>Geastrales</taxon>
        <taxon>Sphaerobolaceae</taxon>
        <taxon>Sphaerobolus</taxon>
    </lineage>
</organism>
<sequence length="155" mass="17748">MGKVAHHVGWRSQAFRNGDWDIKKVIQEDYSVKGYGKGGLVLLFNLSKYSSVRPRVARSDAAATFRQSLRFLKAQEVISAAYLLPYPSDTLGFLDMICNLSKIEILAELERIHGRKTSELNSSVRIRSDLPTNVNTELWIIVTKVFDRRYTRRKS</sequence>
<evidence type="ECO:0000313" key="2">
    <source>
        <dbReference type="Proteomes" id="UP000054279"/>
    </source>
</evidence>
<name>A0A0C9VHS0_SPHS4</name>
<dbReference type="AlphaFoldDB" id="A0A0C9VHS0"/>
<proteinExistence type="predicted"/>
<dbReference type="HOGENOM" id="CLU_1696628_0_0_1"/>